<sequence>MTINTTAAGRPQAFTLPRLAHVAHVARRLGWQAGSALFPGRTARAFERVWFSLPPQKPAEAPAVLAQARQEWALVTGDGAPRRVRVYRWPGTGPTVLLAHGWGGRANQWRSAVPTLLAAGYRVVAFDALSHGLSDAGARGPGQSSLVEMSRSLLACAWHAGPIRAVIAHSLGAAATALAIREGLPVDAAVLIGAPADMARASARLAWQLGVTPDVLALTQRNSERWLGMPWSAFNVPDIGRCRPVPSTLVIHDRDDSEVDWQDGAAIAGAWPGASLLTTDGLGHRRILHDAATLAKAVGFLDEALGDGGLSARARGGPRAQDRGLHDAGPHGVLGMAR</sequence>
<protein>
    <submittedName>
        <fullName evidence="3">Serine aminopeptidase S33 family</fullName>
    </submittedName>
</protein>
<dbReference type="PANTHER" id="PTHR43194:SF2">
    <property type="entry name" value="PEROXISOMAL MEMBRANE PROTEIN LPX1"/>
    <property type="match status" value="1"/>
</dbReference>
<dbReference type="Pfam" id="PF12697">
    <property type="entry name" value="Abhydrolase_6"/>
    <property type="match status" value="1"/>
</dbReference>
<evidence type="ECO:0000313" key="3">
    <source>
        <dbReference type="EMBL" id="TWG85984.1"/>
    </source>
</evidence>
<dbReference type="SUPFAM" id="SSF53474">
    <property type="entry name" value="alpha/beta-Hydrolases"/>
    <property type="match status" value="1"/>
</dbReference>
<dbReference type="InterPro" id="IPR000073">
    <property type="entry name" value="AB_hydrolase_1"/>
</dbReference>
<feature type="compositionally biased region" description="Basic and acidic residues" evidence="1">
    <location>
        <begin position="320"/>
        <end position="329"/>
    </location>
</feature>
<evidence type="ECO:0000256" key="1">
    <source>
        <dbReference type="SAM" id="MobiDB-lite"/>
    </source>
</evidence>
<dbReference type="InterPro" id="IPR029058">
    <property type="entry name" value="AB_hydrolase_fold"/>
</dbReference>
<keyword evidence="3" id="KW-0378">Hydrolase</keyword>
<proteinExistence type="predicted"/>
<comment type="caution">
    <text evidence="3">The sequence shown here is derived from an EMBL/GenBank/DDBJ whole genome shotgun (WGS) entry which is preliminary data.</text>
</comment>
<dbReference type="Proteomes" id="UP000318141">
    <property type="component" value="Unassembled WGS sequence"/>
</dbReference>
<keyword evidence="3" id="KW-0645">Protease</keyword>
<dbReference type="GO" id="GO:0004177">
    <property type="term" value="F:aminopeptidase activity"/>
    <property type="evidence" value="ECO:0007669"/>
    <property type="project" value="UniProtKB-KW"/>
</dbReference>
<dbReference type="PANTHER" id="PTHR43194">
    <property type="entry name" value="HYDROLASE ALPHA/BETA FOLD FAMILY"/>
    <property type="match status" value="1"/>
</dbReference>
<feature type="region of interest" description="Disordered" evidence="1">
    <location>
        <begin position="312"/>
        <end position="338"/>
    </location>
</feature>
<name>A0A562BLB5_9BURK</name>
<feature type="domain" description="AB hydrolase-1" evidence="2">
    <location>
        <begin position="96"/>
        <end position="295"/>
    </location>
</feature>
<keyword evidence="3" id="KW-0031">Aminopeptidase</keyword>
<accession>A0A562BLB5</accession>
<dbReference type="EMBL" id="VLJN01000015">
    <property type="protein sequence ID" value="TWG85984.1"/>
    <property type="molecule type" value="Genomic_DNA"/>
</dbReference>
<dbReference type="Gene3D" id="3.40.50.1820">
    <property type="entry name" value="alpha/beta hydrolase"/>
    <property type="match status" value="1"/>
</dbReference>
<organism evidence="3 4">
    <name type="scientific">Cupriavidus gilardii J11</name>
    <dbReference type="NCBI Taxonomy" id="936133"/>
    <lineage>
        <taxon>Bacteria</taxon>
        <taxon>Pseudomonadati</taxon>
        <taxon>Pseudomonadota</taxon>
        <taxon>Betaproteobacteria</taxon>
        <taxon>Burkholderiales</taxon>
        <taxon>Burkholderiaceae</taxon>
        <taxon>Cupriavidus</taxon>
    </lineage>
</organism>
<keyword evidence="4" id="KW-1185">Reference proteome</keyword>
<reference evidence="3 4" key="1">
    <citation type="submission" date="2019-07" db="EMBL/GenBank/DDBJ databases">
        <title>Genome sequencing of lignin-degrading bacterial isolates.</title>
        <authorList>
            <person name="Gladden J."/>
        </authorList>
    </citation>
    <scope>NUCLEOTIDE SEQUENCE [LARGE SCALE GENOMIC DNA]</scope>
    <source>
        <strain evidence="3 4">J11</strain>
    </source>
</reference>
<dbReference type="InterPro" id="IPR050228">
    <property type="entry name" value="Carboxylesterase_BioH"/>
</dbReference>
<evidence type="ECO:0000313" key="4">
    <source>
        <dbReference type="Proteomes" id="UP000318141"/>
    </source>
</evidence>
<gene>
    <name evidence="3" type="ORF">L602_002200000390</name>
</gene>
<evidence type="ECO:0000259" key="2">
    <source>
        <dbReference type="Pfam" id="PF12697"/>
    </source>
</evidence>
<dbReference type="AlphaFoldDB" id="A0A562BLB5"/>